<proteinExistence type="predicted"/>
<gene>
    <name evidence="1" type="ORF">UW55_C0048G0001</name>
</gene>
<dbReference type="AlphaFoldDB" id="A0A0G1INX8"/>
<sequence>AINHPAESETDGITGNLLQKSGFFQSFAQNLAIAEPHLA</sequence>
<protein>
    <submittedName>
        <fullName evidence="1">Uncharacterized protein</fullName>
    </submittedName>
</protein>
<dbReference type="Proteomes" id="UP000033945">
    <property type="component" value="Unassembled WGS sequence"/>
</dbReference>
<accession>A0A0G1INX8</accession>
<organism evidence="1 2">
    <name type="scientific">Candidatus Giovannonibacteria bacterium GW2011_GWA2_44_26</name>
    <dbReference type="NCBI Taxonomy" id="1618648"/>
    <lineage>
        <taxon>Bacteria</taxon>
        <taxon>Candidatus Giovannoniibacteriota</taxon>
    </lineage>
</organism>
<comment type="caution">
    <text evidence="1">The sequence shown here is derived from an EMBL/GenBank/DDBJ whole genome shotgun (WGS) entry which is preliminary data.</text>
</comment>
<feature type="non-terminal residue" evidence="1">
    <location>
        <position position="1"/>
    </location>
</feature>
<reference evidence="1 2" key="1">
    <citation type="journal article" date="2015" name="Nature">
        <title>rRNA introns, odd ribosomes, and small enigmatic genomes across a large radiation of phyla.</title>
        <authorList>
            <person name="Brown C.T."/>
            <person name="Hug L.A."/>
            <person name="Thomas B.C."/>
            <person name="Sharon I."/>
            <person name="Castelle C.J."/>
            <person name="Singh A."/>
            <person name="Wilkins M.J."/>
            <person name="Williams K.H."/>
            <person name="Banfield J.F."/>
        </authorList>
    </citation>
    <scope>NUCLEOTIDE SEQUENCE [LARGE SCALE GENOMIC DNA]</scope>
</reference>
<dbReference type="EMBL" id="LCIT01000048">
    <property type="protein sequence ID" value="KKT60623.1"/>
    <property type="molecule type" value="Genomic_DNA"/>
</dbReference>
<evidence type="ECO:0000313" key="2">
    <source>
        <dbReference type="Proteomes" id="UP000033945"/>
    </source>
</evidence>
<evidence type="ECO:0000313" key="1">
    <source>
        <dbReference type="EMBL" id="KKT60623.1"/>
    </source>
</evidence>
<name>A0A0G1INX8_9BACT</name>